<keyword evidence="1" id="KW-1185">Reference proteome</keyword>
<name>A0A7F5R7K8_AGRPL</name>
<protein>
    <submittedName>
        <fullName evidence="2">Uncharacterized protein LOC108738036 isoform X1</fullName>
    </submittedName>
</protein>
<evidence type="ECO:0000313" key="2">
    <source>
        <dbReference type="RefSeq" id="XP_025831939.1"/>
    </source>
</evidence>
<proteinExistence type="predicted"/>
<organism evidence="1 2">
    <name type="scientific">Agrilus planipennis</name>
    <name type="common">Emerald ash borer</name>
    <name type="synonym">Agrilus marcopoli</name>
    <dbReference type="NCBI Taxonomy" id="224129"/>
    <lineage>
        <taxon>Eukaryota</taxon>
        <taxon>Metazoa</taxon>
        <taxon>Ecdysozoa</taxon>
        <taxon>Arthropoda</taxon>
        <taxon>Hexapoda</taxon>
        <taxon>Insecta</taxon>
        <taxon>Pterygota</taxon>
        <taxon>Neoptera</taxon>
        <taxon>Endopterygota</taxon>
        <taxon>Coleoptera</taxon>
        <taxon>Polyphaga</taxon>
        <taxon>Elateriformia</taxon>
        <taxon>Buprestoidea</taxon>
        <taxon>Buprestidae</taxon>
        <taxon>Agrilinae</taxon>
        <taxon>Agrilus</taxon>
    </lineage>
</organism>
<dbReference type="Proteomes" id="UP000192223">
    <property type="component" value="Unplaced"/>
</dbReference>
<dbReference type="KEGG" id="apln:108738036"/>
<sequence>MNKSTVSVNSLISIRDPHNFERLRKKWSEHARMANSSTSPQCSCNSTNKCKGRFGLAWVTTLPHDCCEPVEWHFEIMDSPSKVKKKFKEMANFISDHGHCQHQKFAESKKIANFSQNNFNCKWKEEKENKNRSFNADKLKDEKQECCSTTTSHTQTDSHQIEVNAECNTDNENNYSIFQGLQNYFLREILRECHDQVQDQKVLKYTRSKSIMRKVFENNGKKNRQILQRVTFNLNTGLQKNSYPEELSPENQTTAFPILHEKLSSDKKQEQCTLNKEQESIPAKNQIFTHEFSKQLCLSSKNYQQSVQKQVNGPTEKDHLDPYLSSQKEKEFCACHAEKTQESKELNISSKTQLPKKRRQPLSMETFTQNNMQSLPKNNEHIYSTKQISNILKIQVYSPPEVPMFTSKLKVSCSNDAFNSKIYNINNKSNSKINPCTSNNGKNNSHKIKRLFSIKEIACGPKVSTCGLNLLTSKSEVTETRTSRHKSEKENHILKCKASFVEVQGFSPSAEDACMVKTHDETKPNVCKSCQNVNLNCTKSVTCMTDDNKRNALKMQVFVPTSIYGSNKEIRSSNFKSSPFNDRVVKITEHNFVSKENWLTNNKIISSRVKTSIKEEISYNPEIEIIEPVKKMYTPNENYTKGQISSSTCFPEETMPKLSYDETKKKQVSKICGDTIMPPTIKNKTNVKYYTYNHSCSDGSVAFEKQYTQSSIYFRKSWMPVEILKNLLGKLEKKIASSFSMPQEVSKIYNPTPFSIINDGIRVKDVDPYQK</sequence>
<dbReference type="GeneID" id="108738036"/>
<dbReference type="RefSeq" id="XP_025831939.1">
    <property type="nucleotide sequence ID" value="XM_025976154.1"/>
</dbReference>
<reference evidence="2" key="1">
    <citation type="submission" date="2025-08" db="UniProtKB">
        <authorList>
            <consortium name="RefSeq"/>
        </authorList>
    </citation>
    <scope>IDENTIFICATION</scope>
    <source>
        <tissue evidence="2">Entire body</tissue>
    </source>
</reference>
<accession>A0A7F5R7K8</accession>
<evidence type="ECO:0000313" key="1">
    <source>
        <dbReference type="Proteomes" id="UP000192223"/>
    </source>
</evidence>
<gene>
    <name evidence="2" type="primary">LOC108738036</name>
</gene>
<dbReference type="AlphaFoldDB" id="A0A7F5R7K8"/>
<dbReference type="InParanoid" id="A0A7F5R7K8"/>